<evidence type="ECO:0000256" key="1">
    <source>
        <dbReference type="SAM" id="Phobius"/>
    </source>
</evidence>
<evidence type="ECO:0000313" key="4">
    <source>
        <dbReference type="Proteomes" id="UP000219636"/>
    </source>
</evidence>
<feature type="transmembrane region" description="Helical" evidence="1">
    <location>
        <begin position="145"/>
        <end position="162"/>
    </location>
</feature>
<organism evidence="3 4">
    <name type="scientific">Ureibacillus xyleni</name>
    <dbReference type="NCBI Taxonomy" id="614648"/>
    <lineage>
        <taxon>Bacteria</taxon>
        <taxon>Bacillati</taxon>
        <taxon>Bacillota</taxon>
        <taxon>Bacilli</taxon>
        <taxon>Bacillales</taxon>
        <taxon>Caryophanaceae</taxon>
        <taxon>Ureibacillus</taxon>
    </lineage>
</organism>
<dbReference type="AlphaFoldDB" id="A0A285RBS4"/>
<reference evidence="4" key="1">
    <citation type="submission" date="2017-08" db="EMBL/GenBank/DDBJ databases">
        <authorList>
            <person name="Varghese N."/>
            <person name="Submissions S."/>
        </authorList>
    </citation>
    <scope>NUCLEOTIDE SEQUENCE [LARGE SCALE GENOMIC DNA]</scope>
    <source>
        <strain evidence="4">JC22</strain>
    </source>
</reference>
<keyword evidence="1" id="KW-1133">Transmembrane helix</keyword>
<dbReference type="InterPro" id="IPR041489">
    <property type="entry name" value="PDZ_6"/>
</dbReference>
<keyword evidence="4" id="KW-1185">Reference proteome</keyword>
<feature type="transmembrane region" description="Helical" evidence="1">
    <location>
        <begin position="252"/>
        <end position="270"/>
    </location>
</feature>
<feature type="transmembrane region" description="Helical" evidence="1">
    <location>
        <begin position="212"/>
        <end position="231"/>
    </location>
</feature>
<dbReference type="PROSITE" id="PS50106">
    <property type="entry name" value="PDZ"/>
    <property type="match status" value="1"/>
</dbReference>
<dbReference type="InterPro" id="IPR036034">
    <property type="entry name" value="PDZ_sf"/>
</dbReference>
<keyword evidence="1" id="KW-0812">Transmembrane</keyword>
<dbReference type="Proteomes" id="UP000219636">
    <property type="component" value="Unassembled WGS sequence"/>
</dbReference>
<dbReference type="RefSeq" id="WP_097071898.1">
    <property type="nucleotide sequence ID" value="NZ_OBMQ01000001.1"/>
</dbReference>
<keyword evidence="1" id="KW-0472">Membrane</keyword>
<dbReference type="OrthoDB" id="198399at2"/>
<dbReference type="InterPro" id="IPR001478">
    <property type="entry name" value="PDZ"/>
</dbReference>
<feature type="domain" description="PDZ" evidence="2">
    <location>
        <begin position="287"/>
        <end position="365"/>
    </location>
</feature>
<feature type="transmembrane region" description="Helical" evidence="1">
    <location>
        <begin position="55"/>
        <end position="78"/>
    </location>
</feature>
<dbReference type="SUPFAM" id="SSF50156">
    <property type="entry name" value="PDZ domain-like"/>
    <property type="match status" value="1"/>
</dbReference>
<feature type="transmembrane region" description="Helical" evidence="1">
    <location>
        <begin position="12"/>
        <end position="34"/>
    </location>
</feature>
<sequence>MITDILIEIALAIGRMFLNPILYVSIIVAVILGYRRVKRERKFFHVRILWGWTEAIGLLKEGLLYAFIISLLSLAFGLTVPLDLLFVLTIISLIALIVYFFHILSPVILLTLSILVLWVVEYQGWNFQFVGITIDGLTLSQGTVVTATILTGLFVVAEGLLIRKNGALIASPIVENSKRGLRGVAFASKKAWILPVFLVIPGDAIDAYFPWWPQFSLGSTQFSLILFPVVMGFQQLTRNKLPIYFYPRLGRAVLILGEIVIIGGLVAYFIPLVGLITLIVGAISRIVISIYYSTGQQKDVYAVSAKSSGVMIAGVLPNSPAEKMGLVVGEIIRKVNGVEVHTERQLYEALQVNAAHCRLEVLNHDHEVRLTQHVVHNNDHHQIGLLIAE</sequence>
<feature type="transmembrane region" description="Helical" evidence="1">
    <location>
        <begin position="183"/>
        <end position="200"/>
    </location>
</feature>
<feature type="transmembrane region" description="Helical" evidence="1">
    <location>
        <begin position="84"/>
        <end position="101"/>
    </location>
</feature>
<evidence type="ECO:0000313" key="3">
    <source>
        <dbReference type="EMBL" id="SOB91555.1"/>
    </source>
</evidence>
<evidence type="ECO:0000259" key="2">
    <source>
        <dbReference type="PROSITE" id="PS50106"/>
    </source>
</evidence>
<dbReference type="EMBL" id="OBMQ01000001">
    <property type="protein sequence ID" value="SOB91555.1"/>
    <property type="molecule type" value="Genomic_DNA"/>
</dbReference>
<name>A0A285RBS4_9BACL</name>
<dbReference type="Pfam" id="PF17820">
    <property type="entry name" value="PDZ_6"/>
    <property type="match status" value="1"/>
</dbReference>
<dbReference type="Gene3D" id="2.30.42.10">
    <property type="match status" value="1"/>
</dbReference>
<gene>
    <name evidence="3" type="ORF">SAMN05880501_101331</name>
</gene>
<protein>
    <submittedName>
        <fullName evidence="3">PDZ domain-containing protein</fullName>
    </submittedName>
</protein>
<feature type="transmembrane region" description="Helical" evidence="1">
    <location>
        <begin position="108"/>
        <end position="125"/>
    </location>
</feature>
<accession>A0A285RBS4</accession>
<dbReference type="SMART" id="SM00228">
    <property type="entry name" value="PDZ"/>
    <property type="match status" value="1"/>
</dbReference>
<proteinExistence type="predicted"/>